<feature type="transmembrane region" description="Helical" evidence="1">
    <location>
        <begin position="20"/>
        <end position="36"/>
    </location>
</feature>
<dbReference type="Proteomes" id="UP000030564">
    <property type="component" value="Unassembled WGS sequence"/>
</dbReference>
<dbReference type="OrthoDB" id="7001481at2"/>
<evidence type="ECO:0000313" key="2">
    <source>
        <dbReference type="EMBL" id="KHA74535.1"/>
    </source>
</evidence>
<feature type="transmembrane region" description="Helical" evidence="1">
    <location>
        <begin position="48"/>
        <end position="68"/>
    </location>
</feature>
<accession>A0A0A6DH69</accession>
<protein>
    <submittedName>
        <fullName evidence="2">Uncharacterized protein</fullName>
    </submittedName>
</protein>
<evidence type="ECO:0000256" key="1">
    <source>
        <dbReference type="SAM" id="Phobius"/>
    </source>
</evidence>
<keyword evidence="1" id="KW-1133">Transmembrane helix</keyword>
<sequence length="73" mass="8048">MIAVSDEMRVYLAFIADSDLFGGIAILSFLLIVTAISKRLRQSWLHRALMFMVLISLVAIEISGGYYASLPPA</sequence>
<dbReference type="EMBL" id="JSFK01000002">
    <property type="protein sequence ID" value="KHA74535.1"/>
    <property type="molecule type" value="Genomic_DNA"/>
</dbReference>
<name>A0A0A6DH69_9PSED</name>
<reference evidence="2 3" key="1">
    <citation type="submission" date="2014-10" db="EMBL/GenBank/DDBJ databases">
        <title>Draft genome sequence of Pseudomonas chlororaphis EA105.</title>
        <authorList>
            <person name="McCully L.M."/>
            <person name="Bitzer A.S."/>
            <person name="Spence C."/>
            <person name="Bais H."/>
            <person name="Silby M.W."/>
        </authorList>
    </citation>
    <scope>NUCLEOTIDE SEQUENCE [LARGE SCALE GENOMIC DNA]</scope>
    <source>
        <strain evidence="2 3">EA105</strain>
    </source>
</reference>
<keyword evidence="1" id="KW-0472">Membrane</keyword>
<proteinExistence type="predicted"/>
<gene>
    <name evidence="2" type="ORF">NZ35_05530</name>
</gene>
<dbReference type="AlphaFoldDB" id="A0A0A6DH69"/>
<evidence type="ECO:0000313" key="3">
    <source>
        <dbReference type="Proteomes" id="UP000030564"/>
    </source>
</evidence>
<comment type="caution">
    <text evidence="2">The sequence shown here is derived from an EMBL/GenBank/DDBJ whole genome shotgun (WGS) entry which is preliminary data.</text>
</comment>
<dbReference type="PATRIC" id="fig|587753.9.peg.2300"/>
<keyword evidence="1" id="KW-0812">Transmembrane</keyword>
<organism evidence="2 3">
    <name type="scientific">Pseudomonas chlororaphis</name>
    <dbReference type="NCBI Taxonomy" id="587753"/>
    <lineage>
        <taxon>Bacteria</taxon>
        <taxon>Pseudomonadati</taxon>
        <taxon>Pseudomonadota</taxon>
        <taxon>Gammaproteobacteria</taxon>
        <taxon>Pseudomonadales</taxon>
        <taxon>Pseudomonadaceae</taxon>
        <taxon>Pseudomonas</taxon>
    </lineage>
</organism>